<feature type="compositionally biased region" description="Low complexity" evidence="10">
    <location>
        <begin position="2075"/>
        <end position="2086"/>
    </location>
</feature>
<dbReference type="InterPro" id="IPR000938">
    <property type="entry name" value="CAP-Gly_domain"/>
</dbReference>
<dbReference type="InterPro" id="IPR001094">
    <property type="entry name" value="Flavdoxin-like"/>
</dbReference>
<dbReference type="GO" id="GO:0010181">
    <property type="term" value="F:FMN binding"/>
    <property type="evidence" value="ECO:0007669"/>
    <property type="project" value="InterPro"/>
</dbReference>
<keyword evidence="5" id="KW-0349">Heme</keyword>
<dbReference type="GO" id="GO:0046872">
    <property type="term" value="F:metal ion binding"/>
    <property type="evidence" value="ECO:0007669"/>
    <property type="project" value="UniProtKB-KW"/>
</dbReference>
<dbReference type="InterPro" id="IPR008254">
    <property type="entry name" value="Flavodoxin/NO_synth"/>
</dbReference>
<evidence type="ECO:0000259" key="12">
    <source>
        <dbReference type="PROSITE" id="PS50245"/>
    </source>
</evidence>
<keyword evidence="8" id="KW-0408">Iron</keyword>
<feature type="region of interest" description="Disordered" evidence="10">
    <location>
        <begin position="2446"/>
        <end position="2468"/>
    </location>
</feature>
<dbReference type="PRINTS" id="PR00369">
    <property type="entry name" value="FLAVODOXIN"/>
</dbReference>
<dbReference type="Gene3D" id="2.30.30.190">
    <property type="entry name" value="CAP Gly-rich-like domain"/>
    <property type="match status" value="1"/>
</dbReference>
<feature type="compositionally biased region" description="Basic and acidic residues" evidence="10">
    <location>
        <begin position="2011"/>
        <end position="2020"/>
    </location>
</feature>
<keyword evidence="7" id="KW-0560">Oxidoreductase</keyword>
<comment type="cofactor">
    <cofactor evidence="1">
        <name>siroheme</name>
        <dbReference type="ChEBI" id="CHEBI:60052"/>
    </cofactor>
</comment>
<dbReference type="Pfam" id="PF03460">
    <property type="entry name" value="NIR_SIR_ferr"/>
    <property type="match status" value="2"/>
</dbReference>
<dbReference type="Pfam" id="PF00651">
    <property type="entry name" value="BTB"/>
    <property type="match status" value="1"/>
</dbReference>
<dbReference type="Gene3D" id="3.40.50.970">
    <property type="match status" value="2"/>
</dbReference>
<dbReference type="eggNOG" id="KOG0560">
    <property type="taxonomic scope" value="Eukaryota"/>
</dbReference>
<dbReference type="InterPro" id="IPR009014">
    <property type="entry name" value="Transketo_C/PFOR_II"/>
</dbReference>
<dbReference type="InterPro" id="IPR036859">
    <property type="entry name" value="CAP-Gly_dom_sf"/>
</dbReference>
<accession>A0A0W0F336</accession>
<dbReference type="GO" id="GO:0020037">
    <property type="term" value="F:heme binding"/>
    <property type="evidence" value="ECO:0007669"/>
    <property type="project" value="InterPro"/>
</dbReference>
<evidence type="ECO:0000256" key="5">
    <source>
        <dbReference type="ARBA" id="ARBA00022617"/>
    </source>
</evidence>
<comment type="similarity">
    <text evidence="3">Belongs to the nitrite and sulfite reductase 4Fe-4S domain family.</text>
</comment>
<feature type="compositionally biased region" description="Low complexity" evidence="10">
    <location>
        <begin position="2296"/>
        <end position="2312"/>
    </location>
</feature>
<name>A0A0W0F336_MONRR</name>
<dbReference type="GO" id="GO:0051539">
    <property type="term" value="F:4 iron, 4 sulfur cluster binding"/>
    <property type="evidence" value="ECO:0007669"/>
    <property type="project" value="UniProtKB-KW"/>
</dbReference>
<keyword evidence="9" id="KW-0411">Iron-sulfur</keyword>
<dbReference type="GO" id="GO:0050311">
    <property type="term" value="F:sulfite reductase (ferredoxin) activity"/>
    <property type="evidence" value="ECO:0007669"/>
    <property type="project" value="TreeGrafter"/>
</dbReference>
<dbReference type="SUPFAM" id="SSF52922">
    <property type="entry name" value="TK C-terminal domain-like"/>
    <property type="match status" value="1"/>
</dbReference>
<organism evidence="14 15">
    <name type="scientific">Moniliophthora roreri</name>
    <name type="common">Frosty pod rot fungus</name>
    <name type="synonym">Monilia roreri</name>
    <dbReference type="NCBI Taxonomy" id="221103"/>
    <lineage>
        <taxon>Eukaryota</taxon>
        <taxon>Fungi</taxon>
        <taxon>Dikarya</taxon>
        <taxon>Basidiomycota</taxon>
        <taxon>Agaricomycotina</taxon>
        <taxon>Agaricomycetes</taxon>
        <taxon>Agaricomycetidae</taxon>
        <taxon>Agaricales</taxon>
        <taxon>Marasmiineae</taxon>
        <taxon>Marasmiaceae</taxon>
        <taxon>Moniliophthora</taxon>
    </lineage>
</organism>
<dbReference type="InterPro" id="IPR006066">
    <property type="entry name" value="NO2/SO3_Rdtase_FeS/sirohaem_BS"/>
</dbReference>
<feature type="domain" description="Flavodoxin-like" evidence="13">
    <location>
        <begin position="693"/>
        <end position="845"/>
    </location>
</feature>
<feature type="domain" description="CAP-Gly" evidence="12">
    <location>
        <begin position="2433"/>
        <end position="2547"/>
    </location>
</feature>
<evidence type="ECO:0000256" key="8">
    <source>
        <dbReference type="ARBA" id="ARBA00023004"/>
    </source>
</evidence>
<dbReference type="SUPFAM" id="SSF52518">
    <property type="entry name" value="Thiamin diphosphate-binding fold (THDP-binding)"/>
    <property type="match status" value="1"/>
</dbReference>
<dbReference type="InterPro" id="IPR029039">
    <property type="entry name" value="Flavoprotein-like_sf"/>
</dbReference>
<evidence type="ECO:0000259" key="11">
    <source>
        <dbReference type="PROSITE" id="PS50097"/>
    </source>
</evidence>
<dbReference type="GO" id="GO:0000103">
    <property type="term" value="P:sulfate assimilation"/>
    <property type="evidence" value="ECO:0007669"/>
    <property type="project" value="TreeGrafter"/>
</dbReference>
<dbReference type="PROSITE" id="PS50245">
    <property type="entry name" value="CAP_GLY_2"/>
    <property type="match status" value="1"/>
</dbReference>
<dbReference type="SUPFAM" id="SSF52218">
    <property type="entry name" value="Flavoproteins"/>
    <property type="match status" value="1"/>
</dbReference>
<evidence type="ECO:0000313" key="14">
    <source>
        <dbReference type="EMBL" id="KTB30741.1"/>
    </source>
</evidence>
<dbReference type="NCBIfam" id="NF010029">
    <property type="entry name" value="PRK13504.1"/>
    <property type="match status" value="1"/>
</dbReference>
<feature type="domain" description="BTB" evidence="11">
    <location>
        <begin position="1577"/>
        <end position="1649"/>
    </location>
</feature>
<dbReference type="Gene3D" id="3.30.413.10">
    <property type="entry name" value="Sulfite Reductase Hemoprotein, domain 1"/>
    <property type="match status" value="2"/>
</dbReference>
<dbReference type="Gene3D" id="3.30.710.10">
    <property type="entry name" value="Potassium Channel Kv1.1, Chain A"/>
    <property type="match status" value="1"/>
</dbReference>
<dbReference type="InterPro" id="IPR000210">
    <property type="entry name" value="BTB/POZ_dom"/>
</dbReference>
<dbReference type="GO" id="GO:0016002">
    <property type="term" value="F:sulfite reductase activity"/>
    <property type="evidence" value="ECO:0007669"/>
    <property type="project" value="TreeGrafter"/>
</dbReference>
<feature type="compositionally biased region" description="Low complexity" evidence="10">
    <location>
        <begin position="2175"/>
        <end position="2206"/>
    </location>
</feature>
<feature type="compositionally biased region" description="Polar residues" evidence="10">
    <location>
        <begin position="2036"/>
        <end position="2073"/>
    </location>
</feature>
<dbReference type="Gene3D" id="3.40.50.920">
    <property type="match status" value="1"/>
</dbReference>
<feature type="compositionally biased region" description="Acidic residues" evidence="10">
    <location>
        <begin position="2158"/>
        <end position="2171"/>
    </location>
</feature>
<dbReference type="InterPro" id="IPR006067">
    <property type="entry name" value="NO2/SO3_Rdtase_4Fe4S_dom"/>
</dbReference>
<sequence length="2570" mass="282414">MTAIDAVARIAFIASDTLVHSLPSATPVISRVSELSKQRTPLVVPVPNGGDPAASILRRSSSGGLIAYLASLGSQSISRLVLACSELSSLPLVLHIAVGNDLSDALLLRAVAPYFILSANAQQASDNALLASRIARAEKKAVVHVFYGQSEEGKVTELEEDEILQLLFKEEENKLNGVNGHANGHVNGDVLRHQDDPDILALFKAYERASLHTLSFVHRPIRSFTTRGSSEPHTLIFLLGRDNLDVDVDGVSFVSVSLLSPLLPSRILNEIPLTISCVVVLEQVTNWSMKWTPLYLEVVSALQQREATERPTVHTGVLGNLDDVSEIDVQKLLQRAAESPLSRLSLGSIPSPNQASIHIEPHVPKHELSYTKILSHLFNDRLEVSNSPSFVRSQGEIATTPEYALGRVRGQLERRDELIAAVRELLQSPGLDAKLHSLLSKWVLAKDHAEKSRMLGQEIVQHLEASPVKSSAADTVLSLRTYLPSASRWIIGSDAWSYDLGASGLHHAIASKLNVNILLIDTVPYSSRNSSDQGRRKHDVGLYAMNHGDVYVGSVAVYSSYAQVLQALLEADAYSGPSVVLAYLPYASEDVMALDILKETKLAVDAGYWPLYRWDPSKERDGKEPFSLDSDAIKIDLQQFLDRQNHLSQLVRSKPEMASELVSSLGETVKEARKKKAQQSYNELVTALDVPPITILYASDGGAAEKVAKRVRNRAQVRGLTVTLATMDSVPLDTLVGEEYVVFVTSTAGQGEPPQNGRQFFKAINAAVSKGDKLFTKLKYAIFGMGDSHYWPRPEDAQYYNKPGKDLDVRLEKLGGERVIDLALGDDQDADGYQTGYKAWEPKLWKLFGVDNIEVTEKEPDPITNEHIKAASNYLRGTIAEGLEDTSTGALAASDTQLTKFHGIYQQDDRDIREERQAQGVEPAYAFMIRVRMPGGVCKPDQWLQMDQIANEHGNGTFKITTRQTFQFHGVIKRHLKPAIQDINRALLDTLAACGDVNRNVICSSIPTMSKLHAQVHQFCVTVSEHLVPRTTAYHEIWLDKKLVAGEALKDVEPLYGEFYLPRKFKIAVAVPPTNDVDVFANDVGFIAIVDDQGELAGFNVTVGGGMGVTFGNKKTYPRTADVVGFCKPDQGKYMAEKIMLVQRDNGNRVDRKNARLKYTIDRMGLDVFKAEVEKLLGYELEPSRPYAFDRNIDDFGWATGEDGKHHFTMFIENGRIQDEPGKDFKTGLREIAKVHKGTFRLTANQHLLISDIADDDLPRIKEILAQFRMDNLNYTGLRLSSSACVAFPTCGLANAESERYLPLLIDKVEKLCEENGLRNDSIVMRMTGCPNGCARPYVAEVAFVGKAPGTYLMLLGGGYYGQRVNKIYRGWFLYVFSWYHSLTRNHYRNGNRTGDFGDFGSNDQAEIGLWSTMSLVSSNALSTETWQQDLSKLFLLAKDRFPDVVWEVGEDDDDVEQVWGHKAIVYARAPPSFQSRYFQFRPNPSASALSFDDDEEDEDRYPRTPSPSPAGSGPLRIRTRINSALFSNELEYLYTGKGFGEAFEFLFDSSTDSSEEARIDKLRRDLVFMWRSRLYSDIRIALSNEHEPSTAVFSTHKFILLSRSNYFSNLLLKDPTTTTLTLPSPPYTPASLHFMLGFLYTGTLSFSHRTYDLTTALNILLTSLPSHLNLPTLQSEIRARIIMEMCHGLFHAFLPFSEYESITSGKWGSGGCRCRQCARRVPRVLEFALREDVRDSILDRGARRALVGLFGEGWCTPEYGELSQRIRDSILKGVKKRTTPQNALPLLMAADAALGLLSKKKNMDITKADVLNCLDVINDTLASHIDDCLSPPLPDEPPTEWHSLLLESTASPTFTHTETLQIILSSLLNGLSLINAPLVYQTLVSQVLLLPDPDDSSKPLLPPTNFIRVQVDETRQHILEWMKENNRWRGVRDAGGFILKGDTWKPRNIPRSATEEEAPREGKMEFWAVQEIGDYLQISTDDLLSTPTATPSTLTPTPSTSRASLKVTNGHKDDTDRLSSRSGVSTRSRVDDNISIRSGTSMRDNFSVRSGVSRTRDQSPSGTVRTKGTLSPTRAISPIASSRSSMRVSTLSKNLPPQKRIVSGASSVRSFRSTTSTATTKSRVVSGRGERPDSKLTQDDAGNKTEIPVPVPKVVEPEPELEPASEEVEDEKQSTSTSTSPSPRRALTPKASLTSLASTTSTTSSIAPRQRVNSAGSTKSTTSTIRRSLRPSSSGASVSNSRPVSTRRPSTSSSISVGRRPVSSASTRTSTTTTTEYKTASSASNAAKKRERTASVGSVSVKSLSGVSIKSTAMSNTASKKRPPSVASSKRPPSVASSTRSASIKKEREKESPPPLPKKKSTDTLRGAGGVTKPTASSAAKSVSKTTQKLNVKPGEERPPPATLIGATLDIGIPCVILLTKRRVKAYAKYIGQIQGEEGSWVGVEVPSSSTGPGKTSTNGTNTKGVKWHDGSLNGIRYFKLSPPSLSTAAWDDTDVSHSMHQHRRFATSPIASPRIGGNGTGTMPRKKIVGGGTRGGGEKRGLFVRPEQVLYVVDAVEEEEGEGGEDVD</sequence>
<feature type="compositionally biased region" description="Low complexity" evidence="10">
    <location>
        <begin position="2218"/>
        <end position="2287"/>
    </location>
</feature>
<dbReference type="PANTHER" id="PTHR11493:SF47">
    <property type="entry name" value="SULFITE REDUCTASE [NADPH] SUBUNIT BETA"/>
    <property type="match status" value="1"/>
</dbReference>
<feature type="compositionally biased region" description="Low complexity" evidence="10">
    <location>
        <begin position="1984"/>
        <end position="2006"/>
    </location>
</feature>
<dbReference type="InterPro" id="IPR011333">
    <property type="entry name" value="SKP1/BTB/POZ_sf"/>
</dbReference>
<feature type="compositionally biased region" description="Polar residues" evidence="10">
    <location>
        <begin position="2087"/>
        <end position="2096"/>
    </location>
</feature>
<feature type="region of interest" description="Disordered" evidence="10">
    <location>
        <begin position="1487"/>
        <end position="1516"/>
    </location>
</feature>
<dbReference type="EMBL" id="LATX01002368">
    <property type="protein sequence ID" value="KTB30741.1"/>
    <property type="molecule type" value="Genomic_DNA"/>
</dbReference>
<feature type="compositionally biased region" description="Low complexity" evidence="10">
    <location>
        <begin position="2373"/>
        <end position="2390"/>
    </location>
</feature>
<dbReference type="InterPro" id="IPR005117">
    <property type="entry name" value="NiRdtase/SiRdtase_haem-b_fer"/>
</dbReference>
<keyword evidence="6" id="KW-0479">Metal-binding</keyword>
<dbReference type="SUPFAM" id="SSF54695">
    <property type="entry name" value="POZ domain"/>
    <property type="match status" value="1"/>
</dbReference>
<dbReference type="PROSITE" id="PS00365">
    <property type="entry name" value="NIR_SIR"/>
    <property type="match status" value="1"/>
</dbReference>
<dbReference type="SUPFAM" id="SSF74924">
    <property type="entry name" value="Cap-Gly domain"/>
    <property type="match status" value="1"/>
</dbReference>
<dbReference type="InterPro" id="IPR045854">
    <property type="entry name" value="NO2/SO3_Rdtase_4Fe4S_sf"/>
</dbReference>
<dbReference type="InterPro" id="IPR029061">
    <property type="entry name" value="THDP-binding"/>
</dbReference>
<reference evidence="14 15" key="1">
    <citation type="submission" date="2015-12" db="EMBL/GenBank/DDBJ databases">
        <title>Draft genome sequence of Moniliophthora roreri, the causal agent of frosty pod rot of cacao.</title>
        <authorList>
            <person name="Aime M.C."/>
            <person name="Diaz-Valderrama J.R."/>
            <person name="Kijpornyongpan T."/>
            <person name="Phillips-Mora W."/>
        </authorList>
    </citation>
    <scope>NUCLEOTIDE SEQUENCE [LARGE SCALE GENOMIC DNA]</scope>
    <source>
        <strain evidence="14 15">MCA 2952</strain>
    </source>
</reference>
<dbReference type="PANTHER" id="PTHR11493">
    <property type="entry name" value="SULFITE REDUCTASE [NADPH] SUBUNIT BETA-RELATED"/>
    <property type="match status" value="1"/>
</dbReference>
<feature type="compositionally biased region" description="Low complexity" evidence="10">
    <location>
        <begin position="2107"/>
        <end position="2127"/>
    </location>
</feature>
<feature type="region of interest" description="Disordered" evidence="10">
    <location>
        <begin position="1984"/>
        <end position="2402"/>
    </location>
</feature>
<feature type="compositionally biased region" description="Low complexity" evidence="10">
    <location>
        <begin position="2448"/>
        <end position="2466"/>
    </location>
</feature>
<keyword evidence="4" id="KW-0004">4Fe-4S</keyword>
<evidence type="ECO:0008006" key="16">
    <source>
        <dbReference type="Google" id="ProtNLM"/>
    </source>
</evidence>
<evidence type="ECO:0000256" key="7">
    <source>
        <dbReference type="ARBA" id="ARBA00023002"/>
    </source>
</evidence>
<protein>
    <recommendedName>
        <fullName evidence="16">Flavodoxin-like domain-containing protein</fullName>
    </recommendedName>
</protein>
<comment type="cofactor">
    <cofactor evidence="2">
        <name>[4Fe-4S] cluster</name>
        <dbReference type="ChEBI" id="CHEBI:49883"/>
    </cofactor>
</comment>
<comment type="caution">
    <text evidence="14">The sequence shown here is derived from an EMBL/GenBank/DDBJ whole genome shotgun (WGS) entry which is preliminary data.</text>
</comment>
<dbReference type="Pfam" id="PF00258">
    <property type="entry name" value="Flavodoxin_1"/>
    <property type="match status" value="1"/>
</dbReference>
<feature type="region of interest" description="Disordered" evidence="10">
    <location>
        <begin position="2511"/>
        <end position="2543"/>
    </location>
</feature>
<dbReference type="FunFam" id="3.30.413.10:FF:000004">
    <property type="entry name" value="Sulfite reductase [NADPH] hemoprotein beta-component"/>
    <property type="match status" value="1"/>
</dbReference>
<evidence type="ECO:0000256" key="6">
    <source>
        <dbReference type="ARBA" id="ARBA00022723"/>
    </source>
</evidence>
<evidence type="ECO:0000256" key="4">
    <source>
        <dbReference type="ARBA" id="ARBA00022485"/>
    </source>
</evidence>
<feature type="compositionally biased region" description="Basic and acidic residues" evidence="10">
    <location>
        <begin position="2129"/>
        <end position="2144"/>
    </location>
</feature>
<proteinExistence type="inferred from homology"/>
<evidence type="ECO:0000256" key="1">
    <source>
        <dbReference type="ARBA" id="ARBA00001929"/>
    </source>
</evidence>
<dbReference type="PROSITE" id="PS50902">
    <property type="entry name" value="FLAVODOXIN_LIKE"/>
    <property type="match status" value="1"/>
</dbReference>
<dbReference type="Pfam" id="PF01077">
    <property type="entry name" value="NIR_SIR"/>
    <property type="match status" value="1"/>
</dbReference>
<evidence type="ECO:0000313" key="15">
    <source>
        <dbReference type="Proteomes" id="UP000054988"/>
    </source>
</evidence>
<gene>
    <name evidence="14" type="ORF">WG66_16684</name>
</gene>
<dbReference type="InterPro" id="IPR045169">
    <property type="entry name" value="NO2/SO3_Rdtase_4Fe4S_prot"/>
</dbReference>
<evidence type="ECO:0000259" key="13">
    <source>
        <dbReference type="PROSITE" id="PS50902"/>
    </source>
</evidence>
<evidence type="ECO:0000256" key="3">
    <source>
        <dbReference type="ARBA" id="ARBA00010429"/>
    </source>
</evidence>
<dbReference type="InterPro" id="IPR036136">
    <property type="entry name" value="Nit/Sulf_reduc_fer-like_dom_sf"/>
</dbReference>
<dbReference type="PROSITE" id="PS50097">
    <property type="entry name" value="BTB"/>
    <property type="match status" value="1"/>
</dbReference>
<dbReference type="FunFam" id="3.40.50.360:FF:000016">
    <property type="entry name" value="Sulfite reductase subunit beta"/>
    <property type="match status" value="1"/>
</dbReference>
<dbReference type="Proteomes" id="UP000054988">
    <property type="component" value="Unassembled WGS sequence"/>
</dbReference>
<evidence type="ECO:0000256" key="9">
    <source>
        <dbReference type="ARBA" id="ARBA00023014"/>
    </source>
</evidence>
<dbReference type="Gene3D" id="3.40.50.360">
    <property type="match status" value="1"/>
</dbReference>
<dbReference type="SUPFAM" id="SSF55124">
    <property type="entry name" value="Nitrite/Sulfite reductase N-terminal domain-like"/>
    <property type="match status" value="2"/>
</dbReference>
<dbReference type="SUPFAM" id="SSF56014">
    <property type="entry name" value="Nitrite and sulphite reductase 4Fe-4S domain-like"/>
    <property type="match status" value="2"/>
</dbReference>
<evidence type="ECO:0000256" key="10">
    <source>
        <dbReference type="SAM" id="MobiDB-lite"/>
    </source>
</evidence>
<dbReference type="GO" id="GO:0009337">
    <property type="term" value="C:sulfite reductase complex (NADPH)"/>
    <property type="evidence" value="ECO:0007669"/>
    <property type="project" value="TreeGrafter"/>
</dbReference>
<evidence type="ECO:0000256" key="2">
    <source>
        <dbReference type="ARBA" id="ARBA00001966"/>
    </source>
</evidence>
<dbReference type="PRINTS" id="PR00397">
    <property type="entry name" value="SIROHAEM"/>
</dbReference>